<dbReference type="EMBL" id="BDIP01010301">
    <property type="protein sequence ID" value="GCA65235.1"/>
    <property type="molecule type" value="Genomic_DNA"/>
</dbReference>
<evidence type="ECO:0000313" key="2">
    <source>
        <dbReference type="Proteomes" id="UP000265618"/>
    </source>
</evidence>
<comment type="caution">
    <text evidence="1">The sequence shown here is derived from an EMBL/GenBank/DDBJ whole genome shotgun (WGS) entry which is preliminary data.</text>
</comment>
<name>A0A391NVS8_9EUKA</name>
<dbReference type="Proteomes" id="UP000265618">
    <property type="component" value="Unassembled WGS sequence"/>
</dbReference>
<protein>
    <submittedName>
        <fullName evidence="1">Uncharacterized protein</fullName>
    </submittedName>
</protein>
<keyword evidence="2" id="KW-1185">Reference proteome</keyword>
<accession>A0A391NVS8</accession>
<proteinExistence type="predicted"/>
<feature type="non-terminal residue" evidence="1">
    <location>
        <position position="1"/>
    </location>
</feature>
<sequence length="24" mass="2798">EMEAEGYSLVQIRKQLEEVCLVCK</sequence>
<gene>
    <name evidence="1" type="ORF">KIPB_016619</name>
</gene>
<evidence type="ECO:0000313" key="1">
    <source>
        <dbReference type="EMBL" id="GCA65235.1"/>
    </source>
</evidence>
<dbReference type="AlphaFoldDB" id="A0A391NVS8"/>
<reference evidence="1 2" key="1">
    <citation type="journal article" date="2018" name="PLoS ONE">
        <title>The draft genome of Kipferlia bialata reveals reductive genome evolution in fornicate parasites.</title>
        <authorList>
            <person name="Tanifuji G."/>
            <person name="Takabayashi S."/>
            <person name="Kume K."/>
            <person name="Takagi M."/>
            <person name="Nakayama T."/>
            <person name="Kamikawa R."/>
            <person name="Inagaki Y."/>
            <person name="Hashimoto T."/>
        </authorList>
    </citation>
    <scope>NUCLEOTIDE SEQUENCE [LARGE SCALE GENOMIC DNA]</scope>
    <source>
        <strain evidence="1">NY0173</strain>
    </source>
</reference>
<organism evidence="1 2">
    <name type="scientific">Kipferlia bialata</name>
    <dbReference type="NCBI Taxonomy" id="797122"/>
    <lineage>
        <taxon>Eukaryota</taxon>
        <taxon>Metamonada</taxon>
        <taxon>Carpediemonas-like organisms</taxon>
        <taxon>Kipferlia</taxon>
    </lineage>
</organism>